<reference evidence="2" key="1">
    <citation type="journal article" date="2013" name="Genetics">
        <title>The draft genome and transcriptome of Panagrellus redivivus are shaped by the harsh demands of a free-living lifestyle.</title>
        <authorList>
            <person name="Srinivasan J."/>
            <person name="Dillman A.R."/>
            <person name="Macchietto M.G."/>
            <person name="Heikkinen L."/>
            <person name="Lakso M."/>
            <person name="Fracchia K.M."/>
            <person name="Antoshechkin I."/>
            <person name="Mortazavi A."/>
            <person name="Wong G."/>
            <person name="Sternberg P.W."/>
        </authorList>
    </citation>
    <scope>NUCLEOTIDE SEQUENCE [LARGE SCALE GENOMIC DNA]</scope>
    <source>
        <strain evidence="2">MT8872</strain>
    </source>
</reference>
<evidence type="ECO:0000313" key="3">
    <source>
        <dbReference type="WBParaSite" id="Pan_g12692.t1"/>
    </source>
</evidence>
<sequence length="71" mass="7919">MVERKKTVKGRSFIATGATTDTRHPASTNGRAEPIERSFWPEAAWLRSCLGRSVGCDLAAGLKFWKLILRD</sequence>
<keyword evidence="2" id="KW-1185">Reference proteome</keyword>
<accession>A0A7E4UTL1</accession>
<evidence type="ECO:0000256" key="1">
    <source>
        <dbReference type="SAM" id="MobiDB-lite"/>
    </source>
</evidence>
<name>A0A7E4UTL1_PANRE</name>
<dbReference type="WBParaSite" id="Pan_g12692.t1">
    <property type="protein sequence ID" value="Pan_g12692.t1"/>
    <property type="gene ID" value="Pan_g12692"/>
</dbReference>
<proteinExistence type="predicted"/>
<dbReference type="Proteomes" id="UP000492821">
    <property type="component" value="Unassembled WGS sequence"/>
</dbReference>
<protein>
    <submittedName>
        <fullName evidence="3">Uncharacterized protein</fullName>
    </submittedName>
</protein>
<feature type="region of interest" description="Disordered" evidence="1">
    <location>
        <begin position="1"/>
        <end position="33"/>
    </location>
</feature>
<reference evidence="3" key="2">
    <citation type="submission" date="2020-10" db="UniProtKB">
        <authorList>
            <consortium name="WormBaseParasite"/>
        </authorList>
    </citation>
    <scope>IDENTIFICATION</scope>
</reference>
<evidence type="ECO:0000313" key="2">
    <source>
        <dbReference type="Proteomes" id="UP000492821"/>
    </source>
</evidence>
<dbReference type="AlphaFoldDB" id="A0A7E4UTL1"/>
<feature type="compositionally biased region" description="Polar residues" evidence="1">
    <location>
        <begin position="17"/>
        <end position="30"/>
    </location>
</feature>
<organism evidence="2 3">
    <name type="scientific">Panagrellus redivivus</name>
    <name type="common">Microworm</name>
    <dbReference type="NCBI Taxonomy" id="6233"/>
    <lineage>
        <taxon>Eukaryota</taxon>
        <taxon>Metazoa</taxon>
        <taxon>Ecdysozoa</taxon>
        <taxon>Nematoda</taxon>
        <taxon>Chromadorea</taxon>
        <taxon>Rhabditida</taxon>
        <taxon>Tylenchina</taxon>
        <taxon>Panagrolaimomorpha</taxon>
        <taxon>Panagrolaimoidea</taxon>
        <taxon>Panagrolaimidae</taxon>
        <taxon>Panagrellus</taxon>
    </lineage>
</organism>